<evidence type="ECO:0000313" key="2">
    <source>
        <dbReference type="EMBL" id="MEJ8822699.1"/>
    </source>
</evidence>
<comment type="caution">
    <text evidence="2">The sequence shown here is derived from an EMBL/GenBank/DDBJ whole genome shotgun (WGS) entry which is preliminary data.</text>
</comment>
<dbReference type="Proteomes" id="UP001363010">
    <property type="component" value="Unassembled WGS sequence"/>
</dbReference>
<proteinExistence type="predicted"/>
<dbReference type="RefSeq" id="WP_340363735.1">
    <property type="nucleotide sequence ID" value="NZ_JBBKZV010000005.1"/>
</dbReference>
<dbReference type="SUPFAM" id="SSF53474">
    <property type="entry name" value="alpha/beta-Hydrolases"/>
    <property type="match status" value="1"/>
</dbReference>
<dbReference type="InterPro" id="IPR009656">
    <property type="entry name" value="PHB_depo_C"/>
</dbReference>
<feature type="domain" description="PHB de-polymerase C-terminal" evidence="1">
    <location>
        <begin position="204"/>
        <end position="403"/>
    </location>
</feature>
<dbReference type="InterPro" id="IPR051321">
    <property type="entry name" value="PHA/PHB_synthase"/>
</dbReference>
<protein>
    <submittedName>
        <fullName evidence="2">Polyhydroxyalkanoate depolymerase</fullName>
    </submittedName>
</protein>
<dbReference type="PANTHER" id="PTHR36837:SF4">
    <property type="entry name" value="BLR0908 PROTEIN"/>
    <property type="match status" value="1"/>
</dbReference>
<dbReference type="EMBL" id="JBBKZV010000005">
    <property type="protein sequence ID" value="MEJ8822699.1"/>
    <property type="molecule type" value="Genomic_DNA"/>
</dbReference>
<dbReference type="InterPro" id="IPR010915">
    <property type="entry name" value="PHB_depoly_PhaZ"/>
</dbReference>
<dbReference type="InterPro" id="IPR029058">
    <property type="entry name" value="AB_hydrolase_fold"/>
</dbReference>
<dbReference type="NCBIfam" id="TIGR01849">
    <property type="entry name" value="PHB_depoly_PhaZ"/>
    <property type="match status" value="1"/>
</dbReference>
<name>A0ABU8VY03_9BURK</name>
<keyword evidence="3" id="KW-1185">Reference proteome</keyword>
<accession>A0ABU8VY03</accession>
<organism evidence="2 3">
    <name type="scientific">Variovorax humicola</name>
    <dbReference type="NCBI Taxonomy" id="1769758"/>
    <lineage>
        <taxon>Bacteria</taxon>
        <taxon>Pseudomonadati</taxon>
        <taxon>Pseudomonadota</taxon>
        <taxon>Betaproteobacteria</taxon>
        <taxon>Burkholderiales</taxon>
        <taxon>Comamonadaceae</taxon>
        <taxon>Variovorax</taxon>
    </lineage>
</organism>
<dbReference type="Pfam" id="PF06850">
    <property type="entry name" value="PHB_depo_C"/>
    <property type="match status" value="1"/>
</dbReference>
<sequence>MTRYRLRTLVEQLLQPVHTTLNWHHRLVTHPNHPLRRTRLNRYHAAGVESVLRLIRQYPKQAFDFEPITVAGKPAPIVEEVAVEKPFCQLRRFHHANTANAPKVLFVAAMSGHHATLSKDTLREFLPDFDVYITDWVDARQVPLAEGRFGFDEYVQYVLEFLDALGPNVHLVGLCQAAVPALCAAALMAEDRHPHRPRTLSLLAGPIDIRVNRNTITKFADRVPLAVMRLNVHKVPSRYPGAGRLVYPGYLQLGAFVSLNLRTHIGKHVQFFKDVAQGDQAAAQKHRLFYDEYNAMMDATAEFYLETLERVFMDQQLAKGTLEVHGRRVDCTALKDIALLTLEGAQDDLVAVGVTEAAQGLCAGLPARLREHHVQEGVGHYGVFNGSLYKAEIAPRMKAFMRGHAAADAKDKTAKTGSAVRVR</sequence>
<dbReference type="PANTHER" id="PTHR36837">
    <property type="entry name" value="POLY(3-HYDROXYALKANOATE) POLYMERASE SUBUNIT PHAC"/>
    <property type="match status" value="1"/>
</dbReference>
<dbReference type="Gene3D" id="3.40.50.1820">
    <property type="entry name" value="alpha/beta hydrolase"/>
    <property type="match status" value="1"/>
</dbReference>
<reference evidence="2 3" key="1">
    <citation type="submission" date="2024-03" db="EMBL/GenBank/DDBJ databases">
        <title>Novel species of the genus Variovorax.</title>
        <authorList>
            <person name="Liu Q."/>
            <person name="Xin Y.-H."/>
        </authorList>
    </citation>
    <scope>NUCLEOTIDE SEQUENCE [LARGE SCALE GENOMIC DNA]</scope>
    <source>
        <strain evidence="2 3">KACC 18501</strain>
    </source>
</reference>
<evidence type="ECO:0000313" key="3">
    <source>
        <dbReference type="Proteomes" id="UP001363010"/>
    </source>
</evidence>
<dbReference type="PIRSF" id="PIRSF020818">
    <property type="entry name" value="PHB_depoly_PhaZ"/>
    <property type="match status" value="1"/>
</dbReference>
<gene>
    <name evidence="2" type="primary">phaZ</name>
    <name evidence="2" type="ORF">WKW80_11745</name>
</gene>
<evidence type="ECO:0000259" key="1">
    <source>
        <dbReference type="Pfam" id="PF06850"/>
    </source>
</evidence>